<evidence type="ECO:0000256" key="11">
    <source>
        <dbReference type="ARBA" id="ARBA00023224"/>
    </source>
</evidence>
<dbReference type="AlphaFoldDB" id="A0A5E4C007"/>
<feature type="transmembrane region" description="Helical" evidence="14">
    <location>
        <begin position="6"/>
        <end position="36"/>
    </location>
</feature>
<sequence>MINVLANIASILIIVEFVIGNFANVFIALVNCIDLINRQRISSADGILSALAVSRIGLLWVISINWYFTVLNPDIYRKQTEIIIHIAWAVTNHFSTWLATSLSIFYLLKVANFSNFIFLHLKKRERSVILVIMLGTLILLFSHLVIASILKTMQMNENIENVTQNTKLKDITNFLNMTAFTLLNSMPFFISFICVLLLIYSLCKHLRKMRLHGKGSQDPSTKVHVRALQTVISFLLLLAVYFVSLTISGWSSKKPVTLLCQAAGLLYPSSHSFVLIWGNRKLKEAFVSVLWQARWCLKERKPPSPQINNSDIM</sequence>
<feature type="transmembrane region" description="Helical" evidence="14">
    <location>
        <begin position="256"/>
        <end position="277"/>
    </location>
</feature>
<evidence type="ECO:0000256" key="2">
    <source>
        <dbReference type="ARBA" id="ARBA00007376"/>
    </source>
</evidence>
<evidence type="ECO:0000256" key="12">
    <source>
        <dbReference type="RuleBase" id="RU004423"/>
    </source>
</evidence>
<keyword evidence="9 13" id="KW-0675">Receptor</keyword>
<evidence type="ECO:0000256" key="3">
    <source>
        <dbReference type="ARBA" id="ARBA00022480"/>
    </source>
</evidence>
<feature type="transmembrane region" description="Helical" evidence="14">
    <location>
        <begin position="128"/>
        <end position="150"/>
    </location>
</feature>
<keyword evidence="11 13" id="KW-0807">Transducer</keyword>
<dbReference type="InterPro" id="IPR007960">
    <property type="entry name" value="TAS2R"/>
</dbReference>
<dbReference type="Proteomes" id="UP000662637">
    <property type="component" value="Unassembled WGS sequence"/>
</dbReference>
<organism evidence="16 17">
    <name type="scientific">Marmota monax</name>
    <name type="common">Woodchuck</name>
    <dbReference type="NCBI Taxonomy" id="9995"/>
    <lineage>
        <taxon>Eukaryota</taxon>
        <taxon>Metazoa</taxon>
        <taxon>Chordata</taxon>
        <taxon>Craniata</taxon>
        <taxon>Vertebrata</taxon>
        <taxon>Euteleostomi</taxon>
        <taxon>Mammalia</taxon>
        <taxon>Eutheria</taxon>
        <taxon>Euarchontoglires</taxon>
        <taxon>Glires</taxon>
        <taxon>Rodentia</taxon>
        <taxon>Sciuromorpha</taxon>
        <taxon>Sciuridae</taxon>
        <taxon>Xerinae</taxon>
        <taxon>Marmotini</taxon>
        <taxon>Marmota</taxon>
    </lineage>
</organism>
<dbReference type="Gene3D" id="1.20.1070.10">
    <property type="entry name" value="Rhodopsin 7-helix transmembrane proteins"/>
    <property type="match status" value="1"/>
</dbReference>
<dbReference type="EMBL" id="CABDUW010000787">
    <property type="protein sequence ID" value="VTJ75234.1"/>
    <property type="molecule type" value="Genomic_DNA"/>
</dbReference>
<dbReference type="PANTHER" id="PTHR11394:SF27">
    <property type="entry name" value="TASTE RECEPTOR TYPE 2 MEMBER 20"/>
    <property type="match status" value="1"/>
</dbReference>
<dbReference type="GO" id="GO:0016020">
    <property type="term" value="C:membrane"/>
    <property type="evidence" value="ECO:0007669"/>
    <property type="project" value="UniProtKB-SubCell"/>
</dbReference>
<name>A0A5E4C007_MARMO</name>
<proteinExistence type="inferred from homology"/>
<keyword evidence="7 13" id="KW-0297">G-protein coupled receptor</keyword>
<evidence type="ECO:0000313" key="16">
    <source>
        <dbReference type="EMBL" id="VTJ75234.1"/>
    </source>
</evidence>
<keyword evidence="8 13" id="KW-0472">Membrane</keyword>
<feature type="transmembrane region" description="Helical" evidence="14">
    <location>
        <begin position="182"/>
        <end position="202"/>
    </location>
</feature>
<reference evidence="16 17" key="1">
    <citation type="submission" date="2019-04" db="EMBL/GenBank/DDBJ databases">
        <authorList>
            <person name="Alioto T."/>
            <person name="Alioto T."/>
        </authorList>
    </citation>
    <scope>NUCLEOTIDE SEQUENCE [LARGE SCALE GENOMIC DNA]</scope>
</reference>
<evidence type="ECO:0000256" key="4">
    <source>
        <dbReference type="ARBA" id="ARBA00022606"/>
    </source>
</evidence>
<keyword evidence="10" id="KW-0325">Glycoprotein</keyword>
<evidence type="ECO:0000256" key="9">
    <source>
        <dbReference type="ARBA" id="ARBA00023170"/>
    </source>
</evidence>
<evidence type="ECO:0000256" key="13">
    <source>
        <dbReference type="RuleBase" id="RU004424"/>
    </source>
</evidence>
<feature type="transmembrane region" description="Helical" evidence="14">
    <location>
        <begin position="82"/>
        <end position="108"/>
    </location>
</feature>
<dbReference type="CDD" id="cd15027">
    <property type="entry name" value="7tm_TAS2R43-like"/>
    <property type="match status" value="1"/>
</dbReference>
<reference evidence="15" key="2">
    <citation type="submission" date="2020-08" db="EMBL/GenBank/DDBJ databases">
        <authorList>
            <person name="Shumante A."/>
            <person name="Zimin A.V."/>
            <person name="Puiu D."/>
            <person name="Salzberg S.L."/>
        </authorList>
    </citation>
    <scope>NUCLEOTIDE SEQUENCE</scope>
    <source>
        <strain evidence="15">WC2-LM</strain>
        <tissue evidence="15">Liver</tissue>
    </source>
</reference>
<keyword evidence="5 13" id="KW-0812">Transmembrane</keyword>
<keyword evidence="4 13" id="KW-0716">Sensory transduction</keyword>
<dbReference type="Pfam" id="PF05296">
    <property type="entry name" value="TAS2R"/>
    <property type="match status" value="1"/>
</dbReference>
<feature type="transmembrane region" description="Helical" evidence="14">
    <location>
        <begin position="48"/>
        <end position="70"/>
    </location>
</feature>
<comment type="similarity">
    <text evidence="2 12">Belongs to the G-protein coupled receptor T2R family.</text>
</comment>
<protein>
    <recommendedName>
        <fullName evidence="13">Taste receptor type 2</fullName>
    </recommendedName>
</protein>
<evidence type="ECO:0000256" key="8">
    <source>
        <dbReference type="ARBA" id="ARBA00023136"/>
    </source>
</evidence>
<evidence type="ECO:0000313" key="17">
    <source>
        <dbReference type="Proteomes" id="UP000335636"/>
    </source>
</evidence>
<evidence type="ECO:0000256" key="10">
    <source>
        <dbReference type="ARBA" id="ARBA00023180"/>
    </source>
</evidence>
<keyword evidence="3 13" id="KW-0919">Taste</keyword>
<keyword evidence="17" id="KW-1185">Reference proteome</keyword>
<dbReference type="EMBL" id="WJEC01008837">
    <property type="protein sequence ID" value="KAF7459689.1"/>
    <property type="molecule type" value="Genomic_DNA"/>
</dbReference>
<dbReference type="Proteomes" id="UP000335636">
    <property type="component" value="Unassembled WGS sequence"/>
</dbReference>
<evidence type="ECO:0000256" key="6">
    <source>
        <dbReference type="ARBA" id="ARBA00022989"/>
    </source>
</evidence>
<accession>A0A5E4C007</accession>
<comment type="subcellular location">
    <subcellularLocation>
        <location evidence="1 13">Membrane</location>
        <topology evidence="1 13">Multi-pass membrane protein</topology>
    </subcellularLocation>
</comment>
<gene>
    <name evidence="15" type="ORF">GHT09_020332</name>
    <name evidence="16" type="ORF">MONAX_5E041945</name>
</gene>
<feature type="transmembrane region" description="Helical" evidence="14">
    <location>
        <begin position="223"/>
        <end position="244"/>
    </location>
</feature>
<dbReference type="GO" id="GO:0004930">
    <property type="term" value="F:G protein-coupled receptor activity"/>
    <property type="evidence" value="ECO:0007669"/>
    <property type="project" value="UniProtKB-KW"/>
</dbReference>
<evidence type="ECO:0000256" key="14">
    <source>
        <dbReference type="SAM" id="Phobius"/>
    </source>
</evidence>
<dbReference type="FunFam" id="1.20.1070.10:FF:000042">
    <property type="entry name" value="Taste receptor type 2 member 7"/>
    <property type="match status" value="1"/>
</dbReference>
<evidence type="ECO:0000256" key="7">
    <source>
        <dbReference type="ARBA" id="ARBA00023040"/>
    </source>
</evidence>
<dbReference type="PANTHER" id="PTHR11394">
    <property type="entry name" value="TASTE RECEPTOR TYPE 2"/>
    <property type="match status" value="1"/>
</dbReference>
<evidence type="ECO:0000313" key="15">
    <source>
        <dbReference type="EMBL" id="KAF7459689.1"/>
    </source>
</evidence>
<dbReference type="GO" id="GO:0033038">
    <property type="term" value="F:bitter taste receptor activity"/>
    <property type="evidence" value="ECO:0007669"/>
    <property type="project" value="InterPro"/>
</dbReference>
<evidence type="ECO:0000256" key="5">
    <source>
        <dbReference type="ARBA" id="ARBA00022692"/>
    </source>
</evidence>
<evidence type="ECO:0000256" key="1">
    <source>
        <dbReference type="ARBA" id="ARBA00004141"/>
    </source>
</evidence>
<keyword evidence="6 14" id="KW-1133">Transmembrane helix</keyword>
<dbReference type="SUPFAM" id="SSF81321">
    <property type="entry name" value="Family A G protein-coupled receptor-like"/>
    <property type="match status" value="1"/>
</dbReference>